<proteinExistence type="predicted"/>
<name>A0AAV7KN95_PLEWA</name>
<feature type="compositionally biased region" description="Pro residues" evidence="1">
    <location>
        <begin position="28"/>
        <end position="39"/>
    </location>
</feature>
<evidence type="ECO:0000313" key="2">
    <source>
        <dbReference type="EMBL" id="KAJ1080746.1"/>
    </source>
</evidence>
<sequence>MYGPRAPPPQGLLVALIQMPGSAGADPYLPPWAQLPPFPGTSAPAPSGAHYSPAGHQRRGALLGRRRTTPRATKPQGSRAALQPEPPQATPAYSGHPHRSRGSAVLFGNNAGVLSPPGFLIVWGVRNVPSDPRLHPIWSCEAISEARAAEHGQKHVRSRCHVGHAPPPSCI</sequence>
<dbReference type="AlphaFoldDB" id="A0AAV7KN95"/>
<organism evidence="2 3">
    <name type="scientific">Pleurodeles waltl</name>
    <name type="common">Iberian ribbed newt</name>
    <dbReference type="NCBI Taxonomy" id="8319"/>
    <lineage>
        <taxon>Eukaryota</taxon>
        <taxon>Metazoa</taxon>
        <taxon>Chordata</taxon>
        <taxon>Craniata</taxon>
        <taxon>Vertebrata</taxon>
        <taxon>Euteleostomi</taxon>
        <taxon>Amphibia</taxon>
        <taxon>Batrachia</taxon>
        <taxon>Caudata</taxon>
        <taxon>Salamandroidea</taxon>
        <taxon>Salamandridae</taxon>
        <taxon>Pleurodelinae</taxon>
        <taxon>Pleurodeles</taxon>
    </lineage>
</organism>
<evidence type="ECO:0000256" key="1">
    <source>
        <dbReference type="SAM" id="MobiDB-lite"/>
    </source>
</evidence>
<protein>
    <submittedName>
        <fullName evidence="2">Uncharacterized protein</fullName>
    </submittedName>
</protein>
<accession>A0AAV7KN95</accession>
<feature type="region of interest" description="Disordered" evidence="1">
    <location>
        <begin position="26"/>
        <end position="101"/>
    </location>
</feature>
<reference evidence="2" key="1">
    <citation type="journal article" date="2022" name="bioRxiv">
        <title>Sequencing and chromosome-scale assembly of the giantPleurodeles waltlgenome.</title>
        <authorList>
            <person name="Brown T."/>
            <person name="Elewa A."/>
            <person name="Iarovenko S."/>
            <person name="Subramanian E."/>
            <person name="Araus A.J."/>
            <person name="Petzold A."/>
            <person name="Susuki M."/>
            <person name="Suzuki K.-i.T."/>
            <person name="Hayashi T."/>
            <person name="Toyoda A."/>
            <person name="Oliveira C."/>
            <person name="Osipova E."/>
            <person name="Leigh N.D."/>
            <person name="Simon A."/>
            <person name="Yun M.H."/>
        </authorList>
    </citation>
    <scope>NUCLEOTIDE SEQUENCE</scope>
    <source>
        <strain evidence="2">20211129_DDA</strain>
        <tissue evidence="2">Liver</tissue>
    </source>
</reference>
<gene>
    <name evidence="2" type="ORF">NDU88_000939</name>
</gene>
<dbReference type="EMBL" id="JANPWB010000016">
    <property type="protein sequence ID" value="KAJ1080746.1"/>
    <property type="molecule type" value="Genomic_DNA"/>
</dbReference>
<comment type="caution">
    <text evidence="2">The sequence shown here is derived from an EMBL/GenBank/DDBJ whole genome shotgun (WGS) entry which is preliminary data.</text>
</comment>
<keyword evidence="3" id="KW-1185">Reference proteome</keyword>
<feature type="compositionally biased region" description="Basic residues" evidence="1">
    <location>
        <begin position="56"/>
        <end position="69"/>
    </location>
</feature>
<dbReference type="Proteomes" id="UP001066276">
    <property type="component" value="Chromosome 12"/>
</dbReference>
<evidence type="ECO:0000313" key="3">
    <source>
        <dbReference type="Proteomes" id="UP001066276"/>
    </source>
</evidence>